<name>A0A5P3AB01_9RHOB</name>
<protein>
    <submittedName>
        <fullName evidence="1">Uncharacterized protein</fullName>
    </submittedName>
</protein>
<reference evidence="1 2" key="1">
    <citation type="submission" date="2018-08" db="EMBL/GenBank/DDBJ databases">
        <title>Genetic Globetrotter - A new plasmid hitch-hiking vast phylogenetic and geographic distances.</title>
        <authorList>
            <person name="Vollmers J."/>
            <person name="Petersen J."/>
        </authorList>
    </citation>
    <scope>NUCLEOTIDE SEQUENCE [LARGE SCALE GENOMIC DNA]</scope>
    <source>
        <strain evidence="1 2">DSM 26383</strain>
    </source>
</reference>
<dbReference type="RefSeq" id="WP_143100403.1">
    <property type="nucleotide sequence ID" value="NZ_CP031598.1"/>
</dbReference>
<gene>
    <name evidence="1" type="ORF">RIdsm_01663</name>
</gene>
<evidence type="ECO:0000313" key="1">
    <source>
        <dbReference type="EMBL" id="QEW25873.1"/>
    </source>
</evidence>
<dbReference type="OrthoDB" id="5242885at2"/>
<dbReference type="AlphaFoldDB" id="A0A5P3AB01"/>
<accession>A0A5P3AB01</accession>
<sequence length="196" mass="22532">MAYYELKYPDDVSAWVATLGRHPGQKFDPKTGAEDFSEHRKVAHYLASWRPGEDWRPAPVCLHFRARGRKLVKKDRIFNDVVGPFISQNAVERMRNLLERQGHVLPLDVVNSDERFFLWWVPCIEDSVDYTRSEKFPDGTVKKIALDVQKVAGITAFRPHYTGMYNPSSQGMVLVDEEFKSAWNDAKLTGIDFSPV</sequence>
<organism evidence="1 2">
    <name type="scientific">Roseovarius indicus</name>
    <dbReference type="NCBI Taxonomy" id="540747"/>
    <lineage>
        <taxon>Bacteria</taxon>
        <taxon>Pseudomonadati</taxon>
        <taxon>Pseudomonadota</taxon>
        <taxon>Alphaproteobacteria</taxon>
        <taxon>Rhodobacterales</taxon>
        <taxon>Roseobacteraceae</taxon>
        <taxon>Roseovarius</taxon>
    </lineage>
</organism>
<dbReference type="KEGG" id="rid:RIdsm_01663"/>
<dbReference type="Proteomes" id="UP000325785">
    <property type="component" value="Chromosome"/>
</dbReference>
<proteinExistence type="predicted"/>
<dbReference type="EMBL" id="CP031598">
    <property type="protein sequence ID" value="QEW25873.1"/>
    <property type="molecule type" value="Genomic_DNA"/>
</dbReference>
<evidence type="ECO:0000313" key="2">
    <source>
        <dbReference type="Proteomes" id="UP000325785"/>
    </source>
</evidence>